<dbReference type="EMBL" id="ML993588">
    <property type="protein sequence ID" value="KAF2169233.1"/>
    <property type="molecule type" value="Genomic_DNA"/>
</dbReference>
<gene>
    <name evidence="1" type="ORF">M409DRAFT_20457</name>
</gene>
<proteinExistence type="predicted"/>
<dbReference type="OrthoDB" id="3893333at2759"/>
<evidence type="ECO:0000313" key="1">
    <source>
        <dbReference type="EMBL" id="KAF2169233.1"/>
    </source>
</evidence>
<name>A0A6A6CRB0_ZASCE</name>
<dbReference type="RefSeq" id="XP_033670122.1">
    <property type="nucleotide sequence ID" value="XM_033805404.1"/>
</dbReference>
<accession>A0A6A6CRB0</accession>
<protein>
    <submittedName>
        <fullName evidence="1">Uncharacterized protein</fullName>
    </submittedName>
</protein>
<dbReference type="GeneID" id="54558676"/>
<sequence>MAPRVPRGDPSDPTLLGLPIELRRMIFWYLLRGEEETQAATKELRRVYHPAILRVNGQLHDEAEQYLYDENVFVLVKFGWKGFASVTQQQTIPVVVRSYGSKQHLKLPKNIAAQLALEYGGDEHWFAHEGAQGPKNDEPAGTFVILWSDLSKLMAALSWRIDAMVPPRIYSHDTDCFLPEASVVSRGSIKEASAIYSFVVRHGILNGHLSGYSVSFFRQPGLQLYAQHLARILNDAALSAAYLALRQLDGNEALQLLHHRVQITASVTHEWRPPFYPDILPHDNISKWYPDRMAYEHIALLIKLFKCGDETVLANLLLHMRHAFQRVLSHEDREPFWKHDIAMIENVVAGDAASPSLRLKFLDFIRGRAGPSQRSRLETWRAKKRLMASSALAMPLRLDLLATKPPDPALRPPGNVRWNRLSPAQKTELQDACRLELDFDRA</sequence>
<dbReference type="Proteomes" id="UP000799537">
    <property type="component" value="Unassembled WGS sequence"/>
</dbReference>
<evidence type="ECO:0000313" key="2">
    <source>
        <dbReference type="Proteomes" id="UP000799537"/>
    </source>
</evidence>
<dbReference type="AlphaFoldDB" id="A0A6A6CRB0"/>
<organism evidence="1 2">
    <name type="scientific">Zasmidium cellare ATCC 36951</name>
    <dbReference type="NCBI Taxonomy" id="1080233"/>
    <lineage>
        <taxon>Eukaryota</taxon>
        <taxon>Fungi</taxon>
        <taxon>Dikarya</taxon>
        <taxon>Ascomycota</taxon>
        <taxon>Pezizomycotina</taxon>
        <taxon>Dothideomycetes</taxon>
        <taxon>Dothideomycetidae</taxon>
        <taxon>Mycosphaerellales</taxon>
        <taxon>Mycosphaerellaceae</taxon>
        <taxon>Zasmidium</taxon>
    </lineage>
</organism>
<reference evidence="1" key="1">
    <citation type="journal article" date="2020" name="Stud. Mycol.">
        <title>101 Dothideomycetes genomes: a test case for predicting lifestyles and emergence of pathogens.</title>
        <authorList>
            <person name="Haridas S."/>
            <person name="Albert R."/>
            <person name="Binder M."/>
            <person name="Bloem J."/>
            <person name="Labutti K."/>
            <person name="Salamov A."/>
            <person name="Andreopoulos B."/>
            <person name="Baker S."/>
            <person name="Barry K."/>
            <person name="Bills G."/>
            <person name="Bluhm B."/>
            <person name="Cannon C."/>
            <person name="Castanera R."/>
            <person name="Culley D."/>
            <person name="Daum C."/>
            <person name="Ezra D."/>
            <person name="Gonzalez J."/>
            <person name="Henrissat B."/>
            <person name="Kuo A."/>
            <person name="Liang C."/>
            <person name="Lipzen A."/>
            <person name="Lutzoni F."/>
            <person name="Magnuson J."/>
            <person name="Mondo S."/>
            <person name="Nolan M."/>
            <person name="Ohm R."/>
            <person name="Pangilinan J."/>
            <person name="Park H.-J."/>
            <person name="Ramirez L."/>
            <person name="Alfaro M."/>
            <person name="Sun H."/>
            <person name="Tritt A."/>
            <person name="Yoshinaga Y."/>
            <person name="Zwiers L.-H."/>
            <person name="Turgeon B."/>
            <person name="Goodwin S."/>
            <person name="Spatafora J."/>
            <person name="Crous P."/>
            <person name="Grigoriev I."/>
        </authorList>
    </citation>
    <scope>NUCLEOTIDE SEQUENCE</scope>
    <source>
        <strain evidence="1">ATCC 36951</strain>
    </source>
</reference>
<keyword evidence="2" id="KW-1185">Reference proteome</keyword>